<dbReference type="RefSeq" id="WP_330505405.1">
    <property type="nucleotide sequence ID" value="NZ_JAZDUE010000010.1"/>
</dbReference>
<evidence type="ECO:0000313" key="3">
    <source>
        <dbReference type="Proteomes" id="UP001335729"/>
    </source>
</evidence>
<dbReference type="InterPro" id="IPR050287">
    <property type="entry name" value="MTA/SAH_deaminase"/>
</dbReference>
<feature type="domain" description="Amidohydrolase-related" evidence="1">
    <location>
        <begin position="70"/>
        <end position="429"/>
    </location>
</feature>
<dbReference type="Gene3D" id="3.20.20.140">
    <property type="entry name" value="Metal-dependent hydrolases"/>
    <property type="match status" value="1"/>
</dbReference>
<comment type="caution">
    <text evidence="2">The sequence shown here is derived from an EMBL/GenBank/DDBJ whole genome shotgun (WGS) entry which is preliminary data.</text>
</comment>
<organism evidence="2 3">
    <name type="scientific">Gordonia prachuapensis</name>
    <dbReference type="NCBI Taxonomy" id="3115651"/>
    <lineage>
        <taxon>Bacteria</taxon>
        <taxon>Bacillati</taxon>
        <taxon>Actinomycetota</taxon>
        <taxon>Actinomycetes</taxon>
        <taxon>Mycobacteriales</taxon>
        <taxon>Gordoniaceae</taxon>
        <taxon>Gordonia</taxon>
    </lineage>
</organism>
<evidence type="ECO:0000259" key="1">
    <source>
        <dbReference type="Pfam" id="PF01979"/>
    </source>
</evidence>
<dbReference type="EMBL" id="JAZDUE010000010">
    <property type="protein sequence ID" value="MEE4024013.1"/>
    <property type="molecule type" value="Genomic_DNA"/>
</dbReference>
<proteinExistence type="predicted"/>
<dbReference type="Gene3D" id="2.30.40.10">
    <property type="entry name" value="Urease, subunit C, domain 1"/>
    <property type="match status" value="1"/>
</dbReference>
<evidence type="ECO:0000313" key="2">
    <source>
        <dbReference type="EMBL" id="MEE4024013.1"/>
    </source>
</evidence>
<dbReference type="PANTHER" id="PTHR43794">
    <property type="entry name" value="AMINOHYDROLASE SSNA-RELATED"/>
    <property type="match status" value="1"/>
</dbReference>
<dbReference type="NCBIfam" id="NF006056">
    <property type="entry name" value="PRK08204.1"/>
    <property type="match status" value="1"/>
</dbReference>
<gene>
    <name evidence="2" type="ORF">V1Y59_13075</name>
</gene>
<dbReference type="SUPFAM" id="SSF51338">
    <property type="entry name" value="Composite domain of metallo-dependent hydrolases"/>
    <property type="match status" value="1"/>
</dbReference>
<reference evidence="2 3" key="1">
    <citation type="submission" date="2024-01" db="EMBL/GenBank/DDBJ databases">
        <title>Draft genome sequence of Gordonia sp. PKS22-38.</title>
        <authorList>
            <person name="Suphannarot A."/>
            <person name="Mingma R."/>
        </authorList>
    </citation>
    <scope>NUCLEOTIDE SEQUENCE [LARGE SCALE GENOMIC DNA]</scope>
    <source>
        <strain evidence="2 3">PKS22-38</strain>
    </source>
</reference>
<accession>A0ABU7MUK8</accession>
<dbReference type="Proteomes" id="UP001335729">
    <property type="component" value="Unassembled WGS sequence"/>
</dbReference>
<dbReference type="InterPro" id="IPR011059">
    <property type="entry name" value="Metal-dep_hydrolase_composite"/>
</dbReference>
<name>A0ABU7MUK8_9ACTN</name>
<dbReference type="InterPro" id="IPR032466">
    <property type="entry name" value="Metal_Hydrolase"/>
</dbReference>
<dbReference type="InterPro" id="IPR006680">
    <property type="entry name" value="Amidohydro-rel"/>
</dbReference>
<dbReference type="SUPFAM" id="SSF51556">
    <property type="entry name" value="Metallo-dependent hydrolases"/>
    <property type="match status" value="1"/>
</dbReference>
<keyword evidence="3" id="KW-1185">Reference proteome</keyword>
<sequence>MTHTQTPAVGLHQASFDPTGSTLVKQAVIITGTDRGTIRGDILLRDGRIADVAENLDVTDAEIVDGSKFIVTPGFVDTHRHLWLSMFKGMSYDSHLAEVFANLYGVYAPGFRPEDHYNITALARLAALDAGVTTMLDWAHNITSPEDEDAAIAALRDVGGRTVFGHGFGAERMFDAERYYDTARPAEAAERTRKLLPDDNALISPAYLALEPPALISMDACKKEFQIARDLGLRISIHILSTDENYQPAETLKAMHAEGLMGEDVTWVHLTGATDDEFRLIADTGGSASVSPHVDSHFHSPPPTGRLLAAGVRPSLSIDSANASSEDFFSQMRVAFDVERAITTSQFEARPEGYRLSMGDVFEFATLQGARALGKEHQIGTIEAGKDADLLFIRTDSPNMTPLLDPLNAVVYHANISDIDTVLVQGKPVKREGRLLADVPAAISRVENSADHLFWSGDVEVTGSAEAHPAARPVACL</sequence>
<dbReference type="PANTHER" id="PTHR43794:SF5">
    <property type="entry name" value="CHLOROHYDROLASE FAMILY PROTEIN"/>
    <property type="match status" value="1"/>
</dbReference>
<dbReference type="Pfam" id="PF01979">
    <property type="entry name" value="Amidohydro_1"/>
    <property type="match status" value="1"/>
</dbReference>
<protein>
    <submittedName>
        <fullName evidence="2">Amidohydrolase family protein</fullName>
    </submittedName>
</protein>